<keyword evidence="6" id="KW-1185">Reference proteome</keyword>
<keyword evidence="2" id="KW-0511">Multifunctional enzyme</keyword>
<dbReference type="EMBL" id="VTPC01091088">
    <property type="protein sequence ID" value="KAF2879722.1"/>
    <property type="molecule type" value="Genomic_DNA"/>
</dbReference>
<reference evidence="5" key="1">
    <citation type="submission" date="2019-08" db="EMBL/GenBank/DDBJ databases">
        <title>The genome of the North American firefly Photinus pyralis.</title>
        <authorList>
            <consortium name="Photinus pyralis genome working group"/>
            <person name="Fallon T.R."/>
            <person name="Sander Lower S.E."/>
            <person name="Weng J.-K."/>
        </authorList>
    </citation>
    <scope>NUCLEOTIDE SEQUENCE</scope>
    <source>
        <strain evidence="5">TRF0915ILg1</strain>
        <tissue evidence="5">Whole body</tissue>
    </source>
</reference>
<dbReference type="PANTHER" id="PTHR37984">
    <property type="entry name" value="PROTEIN CBG26694"/>
    <property type="match status" value="1"/>
</dbReference>
<dbReference type="AlphaFoldDB" id="A0A8K0C6H7"/>
<evidence type="ECO:0000259" key="3">
    <source>
        <dbReference type="Pfam" id="PF17919"/>
    </source>
</evidence>
<accession>A0A8K0C6H7</accession>
<dbReference type="InterPro" id="IPR041588">
    <property type="entry name" value="Integrase_H2C2"/>
</dbReference>
<feature type="domain" description="Reverse transcriptase/retrotransposon-derived protein RNase H-like" evidence="3">
    <location>
        <begin position="7"/>
        <end position="95"/>
    </location>
</feature>
<dbReference type="InterPro" id="IPR043502">
    <property type="entry name" value="DNA/RNA_pol_sf"/>
</dbReference>
<dbReference type="InterPro" id="IPR041577">
    <property type="entry name" value="RT_RNaseH_2"/>
</dbReference>
<feature type="domain" description="Integrase zinc-binding" evidence="4">
    <location>
        <begin position="196"/>
        <end position="225"/>
    </location>
</feature>
<dbReference type="OrthoDB" id="5978043at2759"/>
<comment type="caution">
    <text evidence="5">The sequence shown here is derived from an EMBL/GenBank/DDBJ whole genome shotgun (WGS) entry which is preliminary data.</text>
</comment>
<dbReference type="Pfam" id="PF17919">
    <property type="entry name" value="RT_RNaseH_2"/>
    <property type="match status" value="1"/>
</dbReference>
<organism evidence="5 6">
    <name type="scientific">Ignelater luminosus</name>
    <name type="common">Cucubano</name>
    <name type="synonym">Pyrophorus luminosus</name>
    <dbReference type="NCBI Taxonomy" id="2038154"/>
    <lineage>
        <taxon>Eukaryota</taxon>
        <taxon>Metazoa</taxon>
        <taxon>Ecdysozoa</taxon>
        <taxon>Arthropoda</taxon>
        <taxon>Hexapoda</taxon>
        <taxon>Insecta</taxon>
        <taxon>Pterygota</taxon>
        <taxon>Neoptera</taxon>
        <taxon>Endopterygota</taxon>
        <taxon>Coleoptera</taxon>
        <taxon>Polyphaga</taxon>
        <taxon>Elateriformia</taxon>
        <taxon>Elateroidea</taxon>
        <taxon>Elateridae</taxon>
        <taxon>Agrypninae</taxon>
        <taxon>Pyrophorini</taxon>
        <taxon>Ignelater</taxon>
    </lineage>
</organism>
<evidence type="ECO:0000256" key="2">
    <source>
        <dbReference type="ARBA" id="ARBA00023268"/>
    </source>
</evidence>
<sequence length="396" mass="45195">MQGFFLNKIKEMVKSDDFLVHFSNNLPIVLATDASPVEVDSVLFHIMLDGSEKPIQFASQTLSSFQRKWAQIDKEACAIIFGIKRFHQYLFGLPVMTASRMQHYAIFLQSFDFEIRYKNSKLNANADVFSRLPVVRNPNESELSKETASDAGLGSLLLQLQENVNIPQAVRFGVNQTEFTIQSNCILRGSRVNVSIARSFCSWPGLDADIKSVVENCTECANNKNNPFIIKHHWIYPSVPCEMVHVDFAGPFLGVYFLIYVDAFPKWSERKHPDTFSKFEATKGKKQRLADPSNSASTQLKLFEKPQSVSTDLRHINQIRRTEVQKKEKKRVSFSEDVPKHDPTSYFDVLPELMMMVPYTPDRVGNQDVIVDPEEQPAIENEETPTEVFGMLHFMP</sequence>
<evidence type="ECO:0000313" key="5">
    <source>
        <dbReference type="EMBL" id="KAF2879722.1"/>
    </source>
</evidence>
<dbReference type="SUPFAM" id="SSF56672">
    <property type="entry name" value="DNA/RNA polymerases"/>
    <property type="match status" value="1"/>
</dbReference>
<evidence type="ECO:0000313" key="6">
    <source>
        <dbReference type="Proteomes" id="UP000801492"/>
    </source>
</evidence>
<dbReference type="CDD" id="cd09274">
    <property type="entry name" value="RNase_HI_RT_Ty3"/>
    <property type="match status" value="1"/>
</dbReference>
<gene>
    <name evidence="5" type="ORF">ILUMI_26440</name>
</gene>
<dbReference type="PANTHER" id="PTHR37984:SF5">
    <property type="entry name" value="PROTEIN NYNRIN-LIKE"/>
    <property type="match status" value="1"/>
</dbReference>
<dbReference type="Pfam" id="PF17921">
    <property type="entry name" value="Integrase_H2C2"/>
    <property type="match status" value="1"/>
</dbReference>
<dbReference type="Proteomes" id="UP000801492">
    <property type="component" value="Unassembled WGS sequence"/>
</dbReference>
<evidence type="ECO:0000259" key="4">
    <source>
        <dbReference type="Pfam" id="PF17921"/>
    </source>
</evidence>
<dbReference type="EC" id="2.7.7.49" evidence="1"/>
<name>A0A8K0C6H7_IGNLU</name>
<evidence type="ECO:0000256" key="1">
    <source>
        <dbReference type="ARBA" id="ARBA00012493"/>
    </source>
</evidence>
<dbReference type="GO" id="GO:0003964">
    <property type="term" value="F:RNA-directed DNA polymerase activity"/>
    <property type="evidence" value="ECO:0007669"/>
    <property type="project" value="UniProtKB-EC"/>
</dbReference>
<proteinExistence type="predicted"/>
<dbReference type="InterPro" id="IPR050951">
    <property type="entry name" value="Retrovirus_Pol_polyprotein"/>
</dbReference>
<protein>
    <recommendedName>
        <fullName evidence="1">RNA-directed DNA polymerase</fullName>
        <ecNumber evidence="1">2.7.7.49</ecNumber>
    </recommendedName>
</protein>